<dbReference type="PANTHER" id="PTHR11136:SF0">
    <property type="entry name" value="DIHYDROFOLATE SYNTHETASE-RELATED"/>
    <property type="match status" value="1"/>
</dbReference>
<dbReference type="PATRIC" id="fig|271.14.peg.609"/>
<dbReference type="InterPro" id="IPR004101">
    <property type="entry name" value="Mur_ligase_C"/>
</dbReference>
<dbReference type="GO" id="GO:0005524">
    <property type="term" value="F:ATP binding"/>
    <property type="evidence" value="ECO:0007669"/>
    <property type="project" value="UniProtKB-KW"/>
</dbReference>
<evidence type="ECO:0000313" key="15">
    <source>
        <dbReference type="Proteomes" id="UP000037685"/>
    </source>
</evidence>
<evidence type="ECO:0000256" key="4">
    <source>
        <dbReference type="ARBA" id="ARBA00022598"/>
    </source>
</evidence>
<dbReference type="Pfam" id="PF08245">
    <property type="entry name" value="Mur_ligase_M"/>
    <property type="match status" value="1"/>
</dbReference>
<comment type="catalytic activity">
    <reaction evidence="10">
        <text>(6S)-5,6,7,8-tetrahydrofolyl-(gamma-L-Glu)(n) + L-glutamate + ATP = (6S)-5,6,7,8-tetrahydrofolyl-(gamma-L-Glu)(n+1) + ADP + phosphate + H(+)</text>
        <dbReference type="Rhea" id="RHEA:10580"/>
        <dbReference type="Rhea" id="RHEA-COMP:14738"/>
        <dbReference type="Rhea" id="RHEA-COMP:14740"/>
        <dbReference type="ChEBI" id="CHEBI:15378"/>
        <dbReference type="ChEBI" id="CHEBI:29985"/>
        <dbReference type="ChEBI" id="CHEBI:30616"/>
        <dbReference type="ChEBI" id="CHEBI:43474"/>
        <dbReference type="ChEBI" id="CHEBI:141005"/>
        <dbReference type="ChEBI" id="CHEBI:456216"/>
        <dbReference type="EC" id="6.3.2.17"/>
    </reaction>
</comment>
<evidence type="ECO:0000259" key="13">
    <source>
        <dbReference type="Pfam" id="PF08245"/>
    </source>
</evidence>
<evidence type="ECO:0000256" key="2">
    <source>
        <dbReference type="ARBA" id="ARBA00008276"/>
    </source>
</evidence>
<comment type="caution">
    <text evidence="14">The sequence shown here is derived from an EMBL/GenBank/DDBJ whole genome shotgun (WGS) entry which is preliminary data.</text>
</comment>
<keyword evidence="7 11" id="KW-0067">ATP-binding</keyword>
<dbReference type="SUPFAM" id="SSF53623">
    <property type="entry name" value="MurD-like peptide ligases, catalytic domain"/>
    <property type="match status" value="1"/>
</dbReference>
<comment type="similarity">
    <text evidence="2 11">Belongs to the folylpolyglutamate synthase family.</text>
</comment>
<dbReference type="GO" id="GO:0046872">
    <property type="term" value="F:metal ion binding"/>
    <property type="evidence" value="ECO:0007669"/>
    <property type="project" value="UniProtKB-KW"/>
</dbReference>
<evidence type="ECO:0000256" key="1">
    <source>
        <dbReference type="ARBA" id="ARBA00001946"/>
    </source>
</evidence>
<evidence type="ECO:0000256" key="9">
    <source>
        <dbReference type="ARBA" id="ARBA00030592"/>
    </source>
</evidence>
<keyword evidence="5" id="KW-0479">Metal-binding</keyword>
<dbReference type="GO" id="GO:0008841">
    <property type="term" value="F:dihydrofolate synthase activity"/>
    <property type="evidence" value="ECO:0007669"/>
    <property type="project" value="TreeGrafter"/>
</dbReference>
<evidence type="ECO:0000256" key="8">
    <source>
        <dbReference type="ARBA" id="ARBA00022842"/>
    </source>
</evidence>
<sequence>MDPLAWLYARQSAVTLGLERIRALLARLGQPEEAYPAVLVGGTNGKGSVSRALAAILEEAGLRVGLYTSPHLVRFSERVQVQGSPIPEEKLLALLEEVRPHAEALGASFFEVATALALLHFAREGVELAVLEVGLGGRLDATNAAEPVLSVVTNIGHDHLEVLGPTLKDVAREKAGIFRKGVPALTAARGEGLAALKAEARARGTPLWVLGEDFGVGDLEALEEGLGFTLYLPRTGEERPFRAKLLGPHQAENLALAALAGRLLGASWEAVERGLLRAENPGRLQRLFYGGKELILDGAHNPEGALALKEALRFHGLLPAALVLAFSRDKDHAAMAEALRGLAPVVLTRYASPRSQDPRALLPLFPGALVEEDPLKALERAFGFADRAVVAGSLYLVGEVLRALRGLPPEERWQ</sequence>
<evidence type="ECO:0000256" key="3">
    <source>
        <dbReference type="ARBA" id="ARBA00013025"/>
    </source>
</evidence>
<dbReference type="AlphaFoldDB" id="A0A0M9AF10"/>
<name>A0A0M9AF10_THEAQ</name>
<evidence type="ECO:0000313" key="14">
    <source>
        <dbReference type="EMBL" id="KOX89361.1"/>
    </source>
</evidence>
<reference evidence="14 15" key="1">
    <citation type="submission" date="2015-07" db="EMBL/GenBank/DDBJ databases">
        <authorList>
            <person name="Noorani M."/>
        </authorList>
    </citation>
    <scope>NUCLEOTIDE SEQUENCE [LARGE SCALE GENOMIC DNA]</scope>
    <source>
        <strain evidence="15">ATCC 25104 / DSM 625 / JCM 10724 / NBRC 103206 / NCIMB 11243 / YT-1</strain>
    </source>
</reference>
<dbReference type="InterPro" id="IPR036615">
    <property type="entry name" value="Mur_ligase_C_dom_sf"/>
</dbReference>
<dbReference type="PIRSF" id="PIRSF001563">
    <property type="entry name" value="Folylpolyglu_synth"/>
    <property type="match status" value="1"/>
</dbReference>
<comment type="cofactor">
    <cofactor evidence="1">
        <name>Mg(2+)</name>
        <dbReference type="ChEBI" id="CHEBI:18420"/>
    </cofactor>
</comment>
<dbReference type="PANTHER" id="PTHR11136">
    <property type="entry name" value="FOLYLPOLYGLUTAMATE SYNTHASE-RELATED"/>
    <property type="match status" value="1"/>
</dbReference>
<dbReference type="Gene3D" id="3.90.190.20">
    <property type="entry name" value="Mur ligase, C-terminal domain"/>
    <property type="match status" value="1"/>
</dbReference>
<evidence type="ECO:0000256" key="5">
    <source>
        <dbReference type="ARBA" id="ARBA00022723"/>
    </source>
</evidence>
<dbReference type="NCBIfam" id="TIGR01499">
    <property type="entry name" value="folC"/>
    <property type="match status" value="1"/>
</dbReference>
<keyword evidence="6 11" id="KW-0547">Nucleotide-binding</keyword>
<accession>A0A0M9AF10</accession>
<evidence type="ECO:0000256" key="11">
    <source>
        <dbReference type="PIRNR" id="PIRNR001563"/>
    </source>
</evidence>
<feature type="domain" description="Mur ligase C-terminal" evidence="12">
    <location>
        <begin position="282"/>
        <end position="381"/>
    </location>
</feature>
<dbReference type="InterPro" id="IPR001645">
    <property type="entry name" value="Folylpolyglutamate_synth"/>
</dbReference>
<evidence type="ECO:0000256" key="6">
    <source>
        <dbReference type="ARBA" id="ARBA00022741"/>
    </source>
</evidence>
<dbReference type="Pfam" id="PF02875">
    <property type="entry name" value="Mur_ligase_C"/>
    <property type="match status" value="1"/>
</dbReference>
<evidence type="ECO:0000256" key="7">
    <source>
        <dbReference type="ARBA" id="ARBA00022840"/>
    </source>
</evidence>
<dbReference type="EMBL" id="LHCI01000106">
    <property type="protein sequence ID" value="KOX89361.1"/>
    <property type="molecule type" value="Genomic_DNA"/>
</dbReference>
<feature type="domain" description="Mur ligase central" evidence="13">
    <location>
        <begin position="40"/>
        <end position="260"/>
    </location>
</feature>
<evidence type="ECO:0000256" key="10">
    <source>
        <dbReference type="ARBA" id="ARBA00047493"/>
    </source>
</evidence>
<dbReference type="InterPro" id="IPR013221">
    <property type="entry name" value="Mur_ligase_cen"/>
</dbReference>
<dbReference type="EC" id="6.3.2.17" evidence="3"/>
<gene>
    <name evidence="14" type="primary">fgs_1</name>
    <name evidence="14" type="ORF">BVI061214_00519</name>
</gene>
<dbReference type="Proteomes" id="UP000037685">
    <property type="component" value="Unassembled WGS sequence"/>
</dbReference>
<evidence type="ECO:0000259" key="12">
    <source>
        <dbReference type="Pfam" id="PF02875"/>
    </source>
</evidence>
<dbReference type="RefSeq" id="WP_053767213.1">
    <property type="nucleotide sequence ID" value="NZ_LHCI01000106.1"/>
</dbReference>
<dbReference type="SUPFAM" id="SSF53244">
    <property type="entry name" value="MurD-like peptide ligases, peptide-binding domain"/>
    <property type="match status" value="1"/>
</dbReference>
<protein>
    <recommendedName>
        <fullName evidence="3">tetrahydrofolate synthase</fullName>
        <ecNumber evidence="3">6.3.2.17</ecNumber>
    </recommendedName>
    <alternativeName>
        <fullName evidence="9">Tetrahydrofolylpolyglutamate synthase</fullName>
    </alternativeName>
</protein>
<dbReference type="GO" id="GO:0004326">
    <property type="term" value="F:tetrahydrofolylpolyglutamate synthase activity"/>
    <property type="evidence" value="ECO:0007669"/>
    <property type="project" value="UniProtKB-EC"/>
</dbReference>
<dbReference type="GO" id="GO:0005737">
    <property type="term" value="C:cytoplasm"/>
    <property type="evidence" value="ECO:0007669"/>
    <property type="project" value="TreeGrafter"/>
</dbReference>
<dbReference type="Gene3D" id="3.40.1190.10">
    <property type="entry name" value="Mur-like, catalytic domain"/>
    <property type="match status" value="1"/>
</dbReference>
<proteinExistence type="inferred from homology"/>
<organism evidence="14 15">
    <name type="scientific">Thermus aquaticus</name>
    <dbReference type="NCBI Taxonomy" id="271"/>
    <lineage>
        <taxon>Bacteria</taxon>
        <taxon>Thermotogati</taxon>
        <taxon>Deinococcota</taxon>
        <taxon>Deinococci</taxon>
        <taxon>Thermales</taxon>
        <taxon>Thermaceae</taxon>
        <taxon>Thermus</taxon>
    </lineage>
</organism>
<dbReference type="FunFam" id="3.40.1190.10:FF:000011">
    <property type="entry name" value="Folylpolyglutamate synthase/dihydrofolate synthase"/>
    <property type="match status" value="1"/>
</dbReference>
<keyword evidence="8" id="KW-0460">Magnesium</keyword>
<dbReference type="InterPro" id="IPR036565">
    <property type="entry name" value="Mur-like_cat_sf"/>
</dbReference>
<keyword evidence="4 11" id="KW-0436">Ligase</keyword>